<evidence type="ECO:0000256" key="2">
    <source>
        <dbReference type="ARBA" id="ARBA00005582"/>
    </source>
</evidence>
<dbReference type="RefSeq" id="WP_120778877.1">
    <property type="nucleotide sequence ID" value="NZ_JBHLUP010000009.1"/>
</dbReference>
<keyword evidence="5" id="KW-0479">Metal-binding</keyword>
<evidence type="ECO:0000256" key="1">
    <source>
        <dbReference type="ARBA" id="ARBA00001946"/>
    </source>
</evidence>
<dbReference type="PANTHER" id="PTHR47707:SF1">
    <property type="entry name" value="NUDIX HYDROLASE FAMILY PROTEIN"/>
    <property type="match status" value="1"/>
</dbReference>
<dbReference type="PANTHER" id="PTHR47707">
    <property type="entry name" value="8-OXO-DGTP DIPHOSPHATASE"/>
    <property type="match status" value="1"/>
</dbReference>
<keyword evidence="8" id="KW-0460">Magnesium</keyword>
<comment type="caution">
    <text evidence="14">The sequence shown here is derived from an EMBL/GenBank/DDBJ whole genome shotgun (WGS) entry which is preliminary data.</text>
</comment>
<dbReference type="GO" id="GO:0046872">
    <property type="term" value="F:metal ion binding"/>
    <property type="evidence" value="ECO:0007669"/>
    <property type="project" value="UniProtKB-KW"/>
</dbReference>
<dbReference type="PROSITE" id="PS51462">
    <property type="entry name" value="NUDIX"/>
    <property type="match status" value="1"/>
</dbReference>
<dbReference type="GO" id="GO:0008413">
    <property type="term" value="F:8-oxo-7,8-dihydroguanosine triphosphate pyrophosphatase activity"/>
    <property type="evidence" value="ECO:0007669"/>
    <property type="project" value="TreeGrafter"/>
</dbReference>
<keyword evidence="7 12" id="KW-0378">Hydrolase</keyword>
<evidence type="ECO:0000313" key="14">
    <source>
        <dbReference type="EMBL" id="RKN58718.1"/>
    </source>
</evidence>
<dbReference type="Proteomes" id="UP000279968">
    <property type="component" value="Unassembled WGS sequence"/>
</dbReference>
<keyword evidence="3" id="KW-0515">Mutator protein</keyword>
<dbReference type="InterPro" id="IPR000086">
    <property type="entry name" value="NUDIX_hydrolase_dom"/>
</dbReference>
<dbReference type="InterPro" id="IPR020084">
    <property type="entry name" value="NUDIX_hydrolase_CS"/>
</dbReference>
<dbReference type="Gene3D" id="3.90.79.10">
    <property type="entry name" value="Nucleoside Triphosphate Pyrophosphohydrolase"/>
    <property type="match status" value="1"/>
</dbReference>
<dbReference type="SUPFAM" id="SSF55811">
    <property type="entry name" value="Nudix"/>
    <property type="match status" value="1"/>
</dbReference>
<evidence type="ECO:0000256" key="6">
    <source>
        <dbReference type="ARBA" id="ARBA00022763"/>
    </source>
</evidence>
<comment type="catalytic activity">
    <reaction evidence="10">
        <text>8-oxo-dGTP + H2O = 8-oxo-dGMP + diphosphate + H(+)</text>
        <dbReference type="Rhea" id="RHEA:31575"/>
        <dbReference type="ChEBI" id="CHEBI:15377"/>
        <dbReference type="ChEBI" id="CHEBI:15378"/>
        <dbReference type="ChEBI" id="CHEBI:33019"/>
        <dbReference type="ChEBI" id="CHEBI:63224"/>
        <dbReference type="ChEBI" id="CHEBI:77896"/>
        <dbReference type="EC" id="3.6.1.55"/>
    </reaction>
</comment>
<evidence type="ECO:0000256" key="9">
    <source>
        <dbReference type="ARBA" id="ARBA00023204"/>
    </source>
</evidence>
<dbReference type="InterPro" id="IPR020476">
    <property type="entry name" value="Nudix_hydrolase"/>
</dbReference>
<accession>A0A3B0ADL4</accession>
<organism evidence="14 15">
    <name type="scientific">Micromonospora costi</name>
    <dbReference type="NCBI Taxonomy" id="1530042"/>
    <lineage>
        <taxon>Bacteria</taxon>
        <taxon>Bacillati</taxon>
        <taxon>Actinomycetota</taxon>
        <taxon>Actinomycetes</taxon>
        <taxon>Micromonosporales</taxon>
        <taxon>Micromonosporaceae</taxon>
        <taxon>Micromonospora</taxon>
    </lineage>
</organism>
<dbReference type="PRINTS" id="PR00502">
    <property type="entry name" value="NUDIXFAMILY"/>
</dbReference>
<evidence type="ECO:0000259" key="13">
    <source>
        <dbReference type="PROSITE" id="PS51462"/>
    </source>
</evidence>
<keyword evidence="15" id="KW-1185">Reference proteome</keyword>
<protein>
    <recommendedName>
        <fullName evidence="11">8-oxo-dGTP diphosphatase</fullName>
        <ecNumber evidence="11">3.6.1.55</ecNumber>
    </recommendedName>
</protein>
<keyword evidence="9" id="KW-0234">DNA repair</keyword>
<sequence length="177" mass="19185">MHVVVTGALVENGTVLLVHRRPTKRAYPDVWDLPGGQVEAGESELQALAREMHEELGVQIVAESASRLGVLHDGSGEDAVHVGVWQIGNWVGSPANRAPDEHDDIAWVGISELGGLPLVHGVLAALVRSRPEFEWARRHSEVTDRNLDDRGTTADCRACGVTGSSGFRWDRAPFSVK</sequence>
<dbReference type="GO" id="GO:0044715">
    <property type="term" value="F:8-oxo-dGDP phosphatase activity"/>
    <property type="evidence" value="ECO:0007669"/>
    <property type="project" value="TreeGrafter"/>
</dbReference>
<keyword evidence="6" id="KW-0227">DNA damage</keyword>
<evidence type="ECO:0000256" key="7">
    <source>
        <dbReference type="ARBA" id="ARBA00022801"/>
    </source>
</evidence>
<gene>
    <name evidence="14" type="ORF">D7193_09380</name>
</gene>
<dbReference type="AlphaFoldDB" id="A0A3B0ADL4"/>
<evidence type="ECO:0000256" key="5">
    <source>
        <dbReference type="ARBA" id="ARBA00022723"/>
    </source>
</evidence>
<dbReference type="GO" id="GO:0044716">
    <property type="term" value="F:8-oxo-GDP phosphatase activity"/>
    <property type="evidence" value="ECO:0007669"/>
    <property type="project" value="TreeGrafter"/>
</dbReference>
<dbReference type="OrthoDB" id="3533156at2"/>
<feature type="domain" description="Nudix hydrolase" evidence="13">
    <location>
        <begin position="1"/>
        <end position="131"/>
    </location>
</feature>
<dbReference type="InterPro" id="IPR047127">
    <property type="entry name" value="MutT-like"/>
</dbReference>
<reference evidence="14 15" key="1">
    <citation type="journal article" date="2015" name="Int. J. Syst. Evol. Microbiol.">
        <title>Micromonospora costi sp. nov., isolated from a leaf of Costus speciosus.</title>
        <authorList>
            <person name="Thawai C."/>
        </authorList>
    </citation>
    <scope>NUCLEOTIDE SEQUENCE [LARGE SCALE GENOMIC DNA]</scope>
    <source>
        <strain evidence="14 15">CS1-12</strain>
    </source>
</reference>
<dbReference type="InterPro" id="IPR015797">
    <property type="entry name" value="NUDIX_hydrolase-like_dom_sf"/>
</dbReference>
<evidence type="ECO:0000256" key="11">
    <source>
        <dbReference type="ARBA" id="ARBA00038905"/>
    </source>
</evidence>
<evidence type="ECO:0000256" key="4">
    <source>
        <dbReference type="ARBA" id="ARBA00022705"/>
    </source>
</evidence>
<evidence type="ECO:0000256" key="12">
    <source>
        <dbReference type="RuleBase" id="RU003476"/>
    </source>
</evidence>
<keyword evidence="4" id="KW-0235">DNA replication</keyword>
<dbReference type="Pfam" id="PF00293">
    <property type="entry name" value="NUDIX"/>
    <property type="match status" value="1"/>
</dbReference>
<proteinExistence type="inferred from homology"/>
<evidence type="ECO:0000256" key="10">
    <source>
        <dbReference type="ARBA" id="ARBA00035861"/>
    </source>
</evidence>
<dbReference type="GO" id="GO:0006281">
    <property type="term" value="P:DNA repair"/>
    <property type="evidence" value="ECO:0007669"/>
    <property type="project" value="UniProtKB-KW"/>
</dbReference>
<evidence type="ECO:0000256" key="3">
    <source>
        <dbReference type="ARBA" id="ARBA00022457"/>
    </source>
</evidence>
<dbReference type="GO" id="GO:0035539">
    <property type="term" value="F:8-oxo-7,8-dihydrodeoxyguanosine triphosphate pyrophosphatase activity"/>
    <property type="evidence" value="ECO:0007669"/>
    <property type="project" value="UniProtKB-EC"/>
</dbReference>
<evidence type="ECO:0000313" key="15">
    <source>
        <dbReference type="Proteomes" id="UP000279968"/>
    </source>
</evidence>
<evidence type="ECO:0000256" key="8">
    <source>
        <dbReference type="ARBA" id="ARBA00022842"/>
    </source>
</evidence>
<dbReference type="PROSITE" id="PS00893">
    <property type="entry name" value="NUDIX_BOX"/>
    <property type="match status" value="1"/>
</dbReference>
<dbReference type="GO" id="GO:0006260">
    <property type="term" value="P:DNA replication"/>
    <property type="evidence" value="ECO:0007669"/>
    <property type="project" value="UniProtKB-KW"/>
</dbReference>
<dbReference type="EC" id="3.6.1.55" evidence="11"/>
<comment type="cofactor">
    <cofactor evidence="1">
        <name>Mg(2+)</name>
        <dbReference type="ChEBI" id="CHEBI:18420"/>
    </cofactor>
</comment>
<comment type="similarity">
    <text evidence="2 12">Belongs to the Nudix hydrolase family.</text>
</comment>
<dbReference type="EMBL" id="RBAN01000001">
    <property type="protein sequence ID" value="RKN58718.1"/>
    <property type="molecule type" value="Genomic_DNA"/>
</dbReference>
<name>A0A3B0ADL4_9ACTN</name>